<dbReference type="SUPFAM" id="SSF52540">
    <property type="entry name" value="P-loop containing nucleoside triphosphate hydrolases"/>
    <property type="match status" value="1"/>
</dbReference>
<dbReference type="InParanoid" id="D1ZZU3"/>
<evidence type="ECO:0000313" key="1">
    <source>
        <dbReference type="EMBL" id="EFA02423.1"/>
    </source>
</evidence>
<dbReference type="InterPro" id="IPR027417">
    <property type="entry name" value="P-loop_NTPase"/>
</dbReference>
<gene>
    <name evidence="1" type="primary">AUGUSTUS-3.0.2_08108</name>
    <name evidence="1" type="ORF">TcasGA2_TC008108</name>
</gene>
<dbReference type="KEGG" id="tca:107397716"/>
<dbReference type="GO" id="GO:0005737">
    <property type="term" value="C:cytoplasm"/>
    <property type="evidence" value="ECO:0000318"/>
    <property type="project" value="GO_Central"/>
</dbReference>
<reference evidence="1 2" key="1">
    <citation type="journal article" date="2008" name="Nature">
        <title>The genome of the model beetle and pest Tribolium castaneum.</title>
        <authorList>
            <consortium name="Tribolium Genome Sequencing Consortium"/>
            <person name="Richards S."/>
            <person name="Gibbs R.A."/>
            <person name="Weinstock G.M."/>
            <person name="Brown S.J."/>
            <person name="Denell R."/>
            <person name="Beeman R.W."/>
            <person name="Gibbs R."/>
            <person name="Beeman R.W."/>
            <person name="Brown S.J."/>
            <person name="Bucher G."/>
            <person name="Friedrich M."/>
            <person name="Grimmelikhuijzen C.J."/>
            <person name="Klingler M."/>
            <person name="Lorenzen M."/>
            <person name="Richards S."/>
            <person name="Roth S."/>
            <person name="Schroder R."/>
            <person name="Tautz D."/>
            <person name="Zdobnov E.M."/>
            <person name="Muzny D."/>
            <person name="Gibbs R.A."/>
            <person name="Weinstock G.M."/>
            <person name="Attaway T."/>
            <person name="Bell S."/>
            <person name="Buhay C.J."/>
            <person name="Chandrabose M.N."/>
            <person name="Chavez D."/>
            <person name="Clerk-Blankenburg K.P."/>
            <person name="Cree A."/>
            <person name="Dao M."/>
            <person name="Davis C."/>
            <person name="Chacko J."/>
            <person name="Dinh H."/>
            <person name="Dugan-Rocha S."/>
            <person name="Fowler G."/>
            <person name="Garner T.T."/>
            <person name="Garnes J."/>
            <person name="Gnirke A."/>
            <person name="Hawes A."/>
            <person name="Hernandez J."/>
            <person name="Hines S."/>
            <person name="Holder M."/>
            <person name="Hume J."/>
            <person name="Jhangiani S.N."/>
            <person name="Joshi V."/>
            <person name="Khan Z.M."/>
            <person name="Jackson L."/>
            <person name="Kovar C."/>
            <person name="Kowis A."/>
            <person name="Lee S."/>
            <person name="Lewis L.R."/>
            <person name="Margolis J."/>
            <person name="Morgan M."/>
            <person name="Nazareth L.V."/>
            <person name="Nguyen N."/>
            <person name="Okwuonu G."/>
            <person name="Parker D."/>
            <person name="Richards S."/>
            <person name="Ruiz S.J."/>
            <person name="Santibanez J."/>
            <person name="Savard J."/>
            <person name="Scherer S.E."/>
            <person name="Schneider B."/>
            <person name="Sodergren E."/>
            <person name="Tautz D."/>
            <person name="Vattahil S."/>
            <person name="Villasana D."/>
            <person name="White C.S."/>
            <person name="Wright R."/>
            <person name="Park Y."/>
            <person name="Beeman R.W."/>
            <person name="Lord J."/>
            <person name="Oppert B."/>
            <person name="Lorenzen M."/>
            <person name="Brown S."/>
            <person name="Wang L."/>
            <person name="Savard J."/>
            <person name="Tautz D."/>
            <person name="Richards S."/>
            <person name="Weinstock G."/>
            <person name="Gibbs R.A."/>
            <person name="Liu Y."/>
            <person name="Worley K."/>
            <person name="Weinstock G."/>
            <person name="Elsik C.G."/>
            <person name="Reese J.T."/>
            <person name="Elhaik E."/>
            <person name="Landan G."/>
            <person name="Graur D."/>
            <person name="Arensburger P."/>
            <person name="Atkinson P."/>
            <person name="Beeman R.W."/>
            <person name="Beidler J."/>
            <person name="Brown S.J."/>
            <person name="Demuth J.P."/>
            <person name="Drury D.W."/>
            <person name="Du Y.Z."/>
            <person name="Fujiwara H."/>
            <person name="Lorenzen M."/>
            <person name="Maselli V."/>
            <person name="Osanai M."/>
            <person name="Park Y."/>
            <person name="Robertson H.M."/>
            <person name="Tu Z."/>
            <person name="Wang J.J."/>
            <person name="Wang S."/>
            <person name="Richards S."/>
            <person name="Song H."/>
            <person name="Zhang L."/>
            <person name="Sodergren E."/>
            <person name="Werner D."/>
            <person name="Stanke M."/>
            <person name="Morgenstern B."/>
            <person name="Solovyev V."/>
            <person name="Kosarev P."/>
            <person name="Brown G."/>
            <person name="Chen H.C."/>
            <person name="Ermolaeva O."/>
            <person name="Hlavina W."/>
            <person name="Kapustin Y."/>
            <person name="Kiryutin B."/>
            <person name="Kitts P."/>
            <person name="Maglott D."/>
            <person name="Pruitt K."/>
            <person name="Sapojnikov V."/>
            <person name="Souvorov A."/>
            <person name="Mackey A.J."/>
            <person name="Waterhouse R.M."/>
            <person name="Wyder S."/>
            <person name="Zdobnov E.M."/>
            <person name="Zdobnov E.M."/>
            <person name="Wyder S."/>
            <person name="Kriventseva E.V."/>
            <person name="Kadowaki T."/>
            <person name="Bork P."/>
            <person name="Aranda M."/>
            <person name="Bao R."/>
            <person name="Beermann A."/>
            <person name="Berns N."/>
            <person name="Bolognesi R."/>
            <person name="Bonneton F."/>
            <person name="Bopp D."/>
            <person name="Brown S.J."/>
            <person name="Bucher G."/>
            <person name="Butts T."/>
            <person name="Chaumot A."/>
            <person name="Denell R.E."/>
            <person name="Ferrier D.E."/>
            <person name="Friedrich M."/>
            <person name="Gordon C.M."/>
            <person name="Jindra M."/>
            <person name="Klingler M."/>
            <person name="Lan Q."/>
            <person name="Lattorff H.M."/>
            <person name="Laudet V."/>
            <person name="von Levetsow C."/>
            <person name="Liu Z."/>
            <person name="Lutz R."/>
            <person name="Lynch J.A."/>
            <person name="da Fonseca R.N."/>
            <person name="Posnien N."/>
            <person name="Reuter R."/>
            <person name="Roth S."/>
            <person name="Savard J."/>
            <person name="Schinko J.B."/>
            <person name="Schmitt C."/>
            <person name="Schoppmeier M."/>
            <person name="Schroder R."/>
            <person name="Shippy T.D."/>
            <person name="Simonnet F."/>
            <person name="Marques-Souza H."/>
            <person name="Tautz D."/>
            <person name="Tomoyasu Y."/>
            <person name="Trauner J."/>
            <person name="Van der Zee M."/>
            <person name="Vervoort M."/>
            <person name="Wittkopp N."/>
            <person name="Wimmer E.A."/>
            <person name="Yang X."/>
            <person name="Jones A.K."/>
            <person name="Sattelle D.B."/>
            <person name="Ebert P.R."/>
            <person name="Nelson D."/>
            <person name="Scott J.G."/>
            <person name="Beeman R.W."/>
            <person name="Muthukrishnan S."/>
            <person name="Kramer K.J."/>
            <person name="Arakane Y."/>
            <person name="Beeman R.W."/>
            <person name="Zhu Q."/>
            <person name="Hogenkamp D."/>
            <person name="Dixit R."/>
            <person name="Oppert B."/>
            <person name="Jiang H."/>
            <person name="Zou Z."/>
            <person name="Marshall J."/>
            <person name="Elpidina E."/>
            <person name="Vinokurov K."/>
            <person name="Oppert C."/>
            <person name="Zou Z."/>
            <person name="Evans J."/>
            <person name="Lu Z."/>
            <person name="Zhao P."/>
            <person name="Sumathipala N."/>
            <person name="Altincicek B."/>
            <person name="Vilcinskas A."/>
            <person name="Williams M."/>
            <person name="Hultmark D."/>
            <person name="Hetru C."/>
            <person name="Jiang H."/>
            <person name="Grimmelikhuijzen C.J."/>
            <person name="Hauser F."/>
            <person name="Cazzamali G."/>
            <person name="Williamson M."/>
            <person name="Park Y."/>
            <person name="Li B."/>
            <person name="Tanaka Y."/>
            <person name="Predel R."/>
            <person name="Neupert S."/>
            <person name="Schachtner J."/>
            <person name="Verleyen P."/>
            <person name="Raible F."/>
            <person name="Bork P."/>
            <person name="Friedrich M."/>
            <person name="Walden K.K."/>
            <person name="Robertson H.M."/>
            <person name="Angeli S."/>
            <person name="Foret S."/>
            <person name="Bucher G."/>
            <person name="Schuetz S."/>
            <person name="Maleszka R."/>
            <person name="Wimmer E.A."/>
            <person name="Beeman R.W."/>
            <person name="Lorenzen M."/>
            <person name="Tomoyasu Y."/>
            <person name="Miller S.C."/>
            <person name="Grossmann D."/>
            <person name="Bucher G."/>
        </authorList>
    </citation>
    <scope>NUCLEOTIDE SEQUENCE [LARGE SCALE GENOMIC DNA]</scope>
    <source>
        <strain evidence="1 2">Georgia GA2</strain>
    </source>
</reference>
<protein>
    <submittedName>
        <fullName evidence="1">Uncharacterized protein</fullName>
    </submittedName>
</protein>
<dbReference type="PhylomeDB" id="D1ZZU3"/>
<sequence>MCYLPNVPEKLFSGFSVSNFFPQDPLWKEFIEARLPIFWIIGPSFSGKTSLAHILTEISNFHMLRLQFLSSITTENSKAHLVEPKDNKIVKLKNEIRNTFKDSQGYIIDDFPSNLKECIQFEKKICKPTVVIYISINLDAILARALAQHPNLDINALRIGYVREMKNSEKICRRYEKLYKVIKVYSQFPIQDTHAKVIEILETDFGYKFKH</sequence>
<proteinExistence type="predicted"/>
<dbReference type="Proteomes" id="UP000007266">
    <property type="component" value="Linkage group 4"/>
</dbReference>
<reference evidence="1 2" key="2">
    <citation type="journal article" date="2010" name="Nucleic Acids Res.">
        <title>BeetleBase in 2010: revisions to provide comprehensive genomic information for Tribolium castaneum.</title>
        <authorList>
            <person name="Kim H.S."/>
            <person name="Murphy T."/>
            <person name="Xia J."/>
            <person name="Caragea D."/>
            <person name="Park Y."/>
            <person name="Beeman R.W."/>
            <person name="Lorenzen M.D."/>
            <person name="Butcher S."/>
            <person name="Manak J.R."/>
            <person name="Brown S.J."/>
        </authorList>
    </citation>
    <scope>GENOME REANNOTATION</scope>
    <source>
        <strain evidence="1 2">Georgia GA2</strain>
    </source>
</reference>
<dbReference type="EMBL" id="KQ971338">
    <property type="protein sequence ID" value="EFA02423.1"/>
    <property type="molecule type" value="Genomic_DNA"/>
</dbReference>
<dbReference type="HOGENOM" id="CLU_1306307_0_0_1"/>
<keyword evidence="2" id="KW-1185">Reference proteome</keyword>
<dbReference type="GO" id="GO:0004017">
    <property type="term" value="F:AMP kinase activity"/>
    <property type="evidence" value="ECO:0000318"/>
    <property type="project" value="GO_Central"/>
</dbReference>
<dbReference type="Gene3D" id="3.40.50.300">
    <property type="entry name" value="P-loop containing nucleotide triphosphate hydrolases"/>
    <property type="match status" value="1"/>
</dbReference>
<dbReference type="GO" id="GO:0005829">
    <property type="term" value="C:cytosol"/>
    <property type="evidence" value="ECO:0000318"/>
    <property type="project" value="GO_Central"/>
</dbReference>
<organism evidence="1 2">
    <name type="scientific">Tribolium castaneum</name>
    <name type="common">Red flour beetle</name>
    <dbReference type="NCBI Taxonomy" id="7070"/>
    <lineage>
        <taxon>Eukaryota</taxon>
        <taxon>Metazoa</taxon>
        <taxon>Ecdysozoa</taxon>
        <taxon>Arthropoda</taxon>
        <taxon>Hexapoda</taxon>
        <taxon>Insecta</taxon>
        <taxon>Pterygota</taxon>
        <taxon>Neoptera</taxon>
        <taxon>Endopterygota</taxon>
        <taxon>Coleoptera</taxon>
        <taxon>Polyphaga</taxon>
        <taxon>Cucujiformia</taxon>
        <taxon>Tenebrionidae</taxon>
        <taxon>Tenebrionidae incertae sedis</taxon>
        <taxon>Tribolium</taxon>
    </lineage>
</organism>
<accession>D1ZZU3</accession>
<name>D1ZZU3_TRICA</name>
<dbReference type="AlphaFoldDB" id="D1ZZU3"/>
<dbReference type="OrthoDB" id="442176at2759"/>
<dbReference type="STRING" id="7070.D1ZZU3"/>
<evidence type="ECO:0000313" key="2">
    <source>
        <dbReference type="Proteomes" id="UP000007266"/>
    </source>
</evidence>